<evidence type="ECO:0000256" key="6">
    <source>
        <dbReference type="ARBA" id="ARBA00022695"/>
    </source>
</evidence>
<protein>
    <recommendedName>
        <fullName evidence="3 10">Beta sliding clamp</fullName>
    </recommendedName>
</protein>
<dbReference type="InterPro" id="IPR046938">
    <property type="entry name" value="DNA_clamp_sf"/>
</dbReference>
<comment type="subunit">
    <text evidence="10">Forms a ring-shaped head-to-tail homodimer around DNA.</text>
</comment>
<evidence type="ECO:0000256" key="9">
    <source>
        <dbReference type="ARBA" id="ARBA00023125"/>
    </source>
</evidence>
<evidence type="ECO:0000256" key="5">
    <source>
        <dbReference type="ARBA" id="ARBA00022679"/>
    </source>
</evidence>
<reference evidence="14" key="2">
    <citation type="submission" date="2022-06" db="EMBL/GenBank/DDBJ databases">
        <title>Thermospira aquatica gen. nov., sp. nov.</title>
        <authorList>
            <person name="Ben Ali Gam Z."/>
            <person name="Labat M."/>
        </authorList>
    </citation>
    <scope>NUCLEOTIDE SEQUENCE</scope>
    <source>
        <strain evidence="14">F1F22</strain>
    </source>
</reference>
<reference evidence="14" key="1">
    <citation type="submission" date="2021-04" db="EMBL/GenBank/DDBJ databases">
        <authorList>
            <person name="Postec A."/>
        </authorList>
    </citation>
    <scope>NUCLEOTIDE SEQUENCE</scope>
    <source>
        <strain evidence="14">F1F22</strain>
    </source>
</reference>
<dbReference type="CDD" id="cd00140">
    <property type="entry name" value="beta_clamp"/>
    <property type="match status" value="1"/>
</dbReference>
<dbReference type="GO" id="GO:0005737">
    <property type="term" value="C:cytoplasm"/>
    <property type="evidence" value="ECO:0007669"/>
    <property type="project" value="UniProtKB-SubCell"/>
</dbReference>
<dbReference type="NCBIfam" id="TIGR00663">
    <property type="entry name" value="dnan"/>
    <property type="match status" value="1"/>
</dbReference>
<dbReference type="GO" id="GO:0009360">
    <property type="term" value="C:DNA polymerase III complex"/>
    <property type="evidence" value="ECO:0007669"/>
    <property type="project" value="InterPro"/>
</dbReference>
<dbReference type="SMART" id="SM00480">
    <property type="entry name" value="POL3Bc"/>
    <property type="match status" value="1"/>
</dbReference>
<dbReference type="Gene3D" id="3.70.10.10">
    <property type="match status" value="1"/>
</dbReference>
<organism evidence="14 15">
    <name type="scientific">Thermospira aquatica</name>
    <dbReference type="NCBI Taxonomy" id="2828656"/>
    <lineage>
        <taxon>Bacteria</taxon>
        <taxon>Pseudomonadati</taxon>
        <taxon>Spirochaetota</taxon>
        <taxon>Spirochaetia</taxon>
        <taxon>Brevinematales</taxon>
        <taxon>Thermospiraceae</taxon>
        <taxon>Thermospira</taxon>
    </lineage>
</organism>
<accession>A0AAX3BFD5</accession>
<dbReference type="Proteomes" id="UP001056539">
    <property type="component" value="Chromosome"/>
</dbReference>
<dbReference type="Pfam" id="PF02768">
    <property type="entry name" value="DNA_pol3_beta_3"/>
    <property type="match status" value="1"/>
</dbReference>
<feature type="domain" description="DNA polymerase III beta sliding clamp C-terminal" evidence="13">
    <location>
        <begin position="252"/>
        <end position="370"/>
    </location>
</feature>
<feature type="domain" description="DNA polymerase III beta sliding clamp central" evidence="12">
    <location>
        <begin position="135"/>
        <end position="249"/>
    </location>
</feature>
<evidence type="ECO:0000259" key="13">
    <source>
        <dbReference type="Pfam" id="PF02768"/>
    </source>
</evidence>
<keyword evidence="9" id="KW-0238">DNA-binding</keyword>
<dbReference type="PANTHER" id="PTHR30478:SF0">
    <property type="entry name" value="BETA SLIDING CLAMP"/>
    <property type="match status" value="1"/>
</dbReference>
<dbReference type="PIRSF" id="PIRSF000804">
    <property type="entry name" value="DNA_pol_III_b"/>
    <property type="match status" value="1"/>
</dbReference>
<dbReference type="GO" id="GO:0006271">
    <property type="term" value="P:DNA strand elongation involved in DNA replication"/>
    <property type="evidence" value="ECO:0007669"/>
    <property type="project" value="TreeGrafter"/>
</dbReference>
<evidence type="ECO:0000256" key="7">
    <source>
        <dbReference type="ARBA" id="ARBA00022705"/>
    </source>
</evidence>
<evidence type="ECO:0000256" key="8">
    <source>
        <dbReference type="ARBA" id="ARBA00022932"/>
    </source>
</evidence>
<dbReference type="Gene3D" id="3.10.150.10">
    <property type="entry name" value="DNA Polymerase III, subunit A, domain 2"/>
    <property type="match status" value="1"/>
</dbReference>
<name>A0AAX3BFD5_9SPIR</name>
<dbReference type="GO" id="GO:0003887">
    <property type="term" value="F:DNA-directed DNA polymerase activity"/>
    <property type="evidence" value="ECO:0007669"/>
    <property type="project" value="UniProtKB-UniRule"/>
</dbReference>
<dbReference type="KEGG" id="taqu:KDW03_04125"/>
<dbReference type="EMBL" id="CP073355">
    <property type="protein sequence ID" value="URA10997.1"/>
    <property type="molecule type" value="Genomic_DNA"/>
</dbReference>
<evidence type="ECO:0000259" key="12">
    <source>
        <dbReference type="Pfam" id="PF02767"/>
    </source>
</evidence>
<keyword evidence="15" id="KW-1185">Reference proteome</keyword>
<sequence>MKFTVNRDEFFHLLSLANEVINPKNPLTILANLYLSVSKDGLVIMQGYNGEHGIKLEMTGDVEEAGTVLLHARKFFDVVSKITTPHICISSGETGSYELTITSPENNSNFYKLHGGHAENFPTFQEYTWENYIAISQESLYELIDMTEYAVSGDSAKIYLTGFYMEESVEGWLTFVTTDGKRLALLSREYEKKVGEVQDKVIIPGSLMKIIKKSLSTGDARIAIRGQNVFFKIGNVYLFSGLLDGKFPNYRDVIPSLISYTAEIGVEDFRRQLESVGVLSDGDVPKVFFELLPNQVNLSSVNAIYGEARASFEIHYEGEPLQFSLNYRHLMDFLRVVKSSSVLLHIKSTESPIKFGIKGDENFIYLVMPIKGI</sequence>
<dbReference type="GO" id="GO:0008408">
    <property type="term" value="F:3'-5' exonuclease activity"/>
    <property type="evidence" value="ECO:0007669"/>
    <property type="project" value="InterPro"/>
</dbReference>
<comment type="function">
    <text evidence="10">Confers DNA tethering and processivity to DNA polymerases and other proteins. Acts as a clamp, forming a ring around DNA (a reaction catalyzed by the clamp-loading complex) which diffuses in an ATP-independent manner freely and bidirectionally along dsDNA. Initially characterized for its ability to contact the catalytic subunit of DNA polymerase III (Pol III), a complex, multichain enzyme responsible for most of the replicative synthesis in bacteria; Pol III exhibits 3'-5' exonuclease proofreading activity. The beta chain is required for initiation of replication as well as for processivity of DNA replication.</text>
</comment>
<dbReference type="PANTHER" id="PTHR30478">
    <property type="entry name" value="DNA POLYMERASE III SUBUNIT BETA"/>
    <property type="match status" value="1"/>
</dbReference>
<evidence type="ECO:0000313" key="14">
    <source>
        <dbReference type="EMBL" id="URA10997.1"/>
    </source>
</evidence>
<comment type="subcellular location">
    <subcellularLocation>
        <location evidence="1 10">Cytoplasm</location>
    </subcellularLocation>
</comment>
<comment type="similarity">
    <text evidence="2 10">Belongs to the beta sliding clamp family.</text>
</comment>
<dbReference type="InterPro" id="IPR022634">
    <property type="entry name" value="DNA_polIII_beta_N"/>
</dbReference>
<dbReference type="RefSeq" id="WP_271436128.1">
    <property type="nucleotide sequence ID" value="NZ_CP073355.1"/>
</dbReference>
<evidence type="ECO:0000256" key="4">
    <source>
        <dbReference type="ARBA" id="ARBA00022490"/>
    </source>
</evidence>
<keyword evidence="8 10" id="KW-0239">DNA-directed DNA polymerase</keyword>
<evidence type="ECO:0000256" key="2">
    <source>
        <dbReference type="ARBA" id="ARBA00010752"/>
    </source>
</evidence>
<dbReference type="SUPFAM" id="SSF55979">
    <property type="entry name" value="DNA clamp"/>
    <property type="match status" value="3"/>
</dbReference>
<evidence type="ECO:0000256" key="3">
    <source>
        <dbReference type="ARBA" id="ARBA00021035"/>
    </source>
</evidence>
<evidence type="ECO:0000313" key="15">
    <source>
        <dbReference type="Proteomes" id="UP001056539"/>
    </source>
</evidence>
<evidence type="ECO:0000256" key="10">
    <source>
        <dbReference type="PIRNR" id="PIRNR000804"/>
    </source>
</evidence>
<dbReference type="AlphaFoldDB" id="A0AAX3BFD5"/>
<dbReference type="Pfam" id="PF00712">
    <property type="entry name" value="DNA_pol3_beta"/>
    <property type="match status" value="1"/>
</dbReference>
<dbReference type="InterPro" id="IPR022635">
    <property type="entry name" value="DNA_polIII_beta_C"/>
</dbReference>
<proteinExistence type="inferred from homology"/>
<keyword evidence="7 10" id="KW-0235">DNA replication</keyword>
<evidence type="ECO:0000259" key="11">
    <source>
        <dbReference type="Pfam" id="PF00712"/>
    </source>
</evidence>
<keyword evidence="4 10" id="KW-0963">Cytoplasm</keyword>
<feature type="domain" description="DNA polymerase III beta sliding clamp N-terminal" evidence="11">
    <location>
        <begin position="1"/>
        <end position="124"/>
    </location>
</feature>
<dbReference type="InterPro" id="IPR022637">
    <property type="entry name" value="DNA_polIII_beta_cen"/>
</dbReference>
<gene>
    <name evidence="14" type="primary">dnaN</name>
    <name evidence="14" type="ORF">KDW03_04125</name>
</gene>
<keyword evidence="5 10" id="KW-0808">Transferase</keyword>
<dbReference type="Pfam" id="PF02767">
    <property type="entry name" value="DNA_pol3_beta_2"/>
    <property type="match status" value="1"/>
</dbReference>
<dbReference type="GO" id="GO:0003677">
    <property type="term" value="F:DNA binding"/>
    <property type="evidence" value="ECO:0007669"/>
    <property type="project" value="UniProtKB-UniRule"/>
</dbReference>
<evidence type="ECO:0000256" key="1">
    <source>
        <dbReference type="ARBA" id="ARBA00004496"/>
    </source>
</evidence>
<keyword evidence="6 10" id="KW-0548">Nucleotidyltransferase</keyword>
<dbReference type="InterPro" id="IPR001001">
    <property type="entry name" value="DNA_polIII_beta"/>
</dbReference>